<evidence type="ECO:0000313" key="9">
    <source>
        <dbReference type="EMBL" id="MBB5598330.1"/>
    </source>
</evidence>
<feature type="domain" description="VTT" evidence="8">
    <location>
        <begin position="34"/>
        <end position="159"/>
    </location>
</feature>
<dbReference type="InterPro" id="IPR032816">
    <property type="entry name" value="VTT_dom"/>
</dbReference>
<evidence type="ECO:0000256" key="3">
    <source>
        <dbReference type="ARBA" id="ARBA00022475"/>
    </source>
</evidence>
<protein>
    <submittedName>
        <fullName evidence="9">Membrane protein DedA with SNARE-associated domain</fullName>
    </submittedName>
</protein>
<accession>A0A7W8YBR7</accession>
<dbReference type="GO" id="GO:0005886">
    <property type="term" value="C:plasma membrane"/>
    <property type="evidence" value="ECO:0007669"/>
    <property type="project" value="UniProtKB-SubCell"/>
</dbReference>
<evidence type="ECO:0000256" key="5">
    <source>
        <dbReference type="ARBA" id="ARBA00022989"/>
    </source>
</evidence>
<evidence type="ECO:0000256" key="7">
    <source>
        <dbReference type="RuleBase" id="RU367016"/>
    </source>
</evidence>
<dbReference type="AlphaFoldDB" id="A0A7W8YBR7"/>
<comment type="similarity">
    <text evidence="2 7">Belongs to the DedA family.</text>
</comment>
<feature type="transmembrane region" description="Helical" evidence="7">
    <location>
        <begin position="39"/>
        <end position="68"/>
    </location>
</feature>
<dbReference type="EMBL" id="JACHBL010000001">
    <property type="protein sequence ID" value="MBB5598330.1"/>
    <property type="molecule type" value="Genomic_DNA"/>
</dbReference>
<feature type="transmembrane region" description="Helical" evidence="7">
    <location>
        <begin position="141"/>
        <end position="164"/>
    </location>
</feature>
<organism evidence="9 10">
    <name type="scientific">Neomicrococcus lactis</name>
    <dbReference type="NCBI Taxonomy" id="732241"/>
    <lineage>
        <taxon>Bacteria</taxon>
        <taxon>Bacillati</taxon>
        <taxon>Actinomycetota</taxon>
        <taxon>Actinomycetes</taxon>
        <taxon>Micrococcales</taxon>
        <taxon>Micrococcaceae</taxon>
        <taxon>Neomicrococcus</taxon>
    </lineage>
</organism>
<comment type="caution">
    <text evidence="9">The sequence shown here is derived from an EMBL/GenBank/DDBJ whole genome shotgun (WGS) entry which is preliminary data.</text>
</comment>
<keyword evidence="6 7" id="KW-0472">Membrane</keyword>
<comment type="subcellular location">
    <subcellularLocation>
        <location evidence="1 7">Cell membrane</location>
        <topology evidence="1 7">Multi-pass membrane protein</topology>
    </subcellularLocation>
</comment>
<proteinExistence type="inferred from homology"/>
<dbReference type="Proteomes" id="UP000523863">
    <property type="component" value="Unassembled WGS sequence"/>
</dbReference>
<gene>
    <name evidence="9" type="ORF">BKA12_001410</name>
</gene>
<feature type="transmembrane region" description="Helical" evidence="7">
    <location>
        <begin position="170"/>
        <end position="187"/>
    </location>
</feature>
<keyword evidence="3 7" id="KW-1003">Cell membrane</keyword>
<dbReference type="PANTHER" id="PTHR30353:SF0">
    <property type="entry name" value="TRANSMEMBRANE PROTEIN"/>
    <property type="match status" value="1"/>
</dbReference>
<evidence type="ECO:0000256" key="2">
    <source>
        <dbReference type="ARBA" id="ARBA00010792"/>
    </source>
</evidence>
<evidence type="ECO:0000313" key="10">
    <source>
        <dbReference type="Proteomes" id="UP000523863"/>
    </source>
</evidence>
<dbReference type="InterPro" id="IPR032818">
    <property type="entry name" value="DedA-like"/>
</dbReference>
<dbReference type="RefSeq" id="WP_183641847.1">
    <property type="nucleotide sequence ID" value="NZ_JACHBL010000001.1"/>
</dbReference>
<dbReference type="PANTHER" id="PTHR30353">
    <property type="entry name" value="INNER MEMBRANE PROTEIN DEDA-RELATED"/>
    <property type="match status" value="1"/>
</dbReference>
<name>A0A7W8YBR7_9MICC</name>
<evidence type="ECO:0000259" key="8">
    <source>
        <dbReference type="Pfam" id="PF09335"/>
    </source>
</evidence>
<keyword evidence="10" id="KW-1185">Reference proteome</keyword>
<evidence type="ECO:0000256" key="6">
    <source>
        <dbReference type="ARBA" id="ARBA00023136"/>
    </source>
</evidence>
<evidence type="ECO:0000256" key="1">
    <source>
        <dbReference type="ARBA" id="ARBA00004651"/>
    </source>
</evidence>
<sequence length="234" mass="25595">MEAVNEAIIMASSVWWVLPALFVFCFIDGFFPVVPSESLIVALASVAVTSGTPNIVVLVLVGAAGAFCGDQVAYRMGRAVGTERWKWMRTPRAQKAFHFAHHELMRRGALLLFTARYIPVGRVAVNFTAGATHFPLKRFSLLDAFGCLTWATYSSAVGAVAGHWMHQNKLLGIVISILVAIILGYLLDRVMNFILTRLGRNIEKDVSGVEVLRHEKPAEADGDGTSGPRPRLET</sequence>
<dbReference type="Pfam" id="PF09335">
    <property type="entry name" value="VTT_dom"/>
    <property type="match status" value="1"/>
</dbReference>
<keyword evidence="5 7" id="KW-1133">Transmembrane helix</keyword>
<evidence type="ECO:0000256" key="4">
    <source>
        <dbReference type="ARBA" id="ARBA00022692"/>
    </source>
</evidence>
<reference evidence="9 10" key="1">
    <citation type="submission" date="2020-08" db="EMBL/GenBank/DDBJ databases">
        <title>Sequencing the genomes of 1000 actinobacteria strains.</title>
        <authorList>
            <person name="Klenk H.-P."/>
        </authorList>
    </citation>
    <scope>NUCLEOTIDE SEQUENCE [LARGE SCALE GENOMIC DNA]</scope>
    <source>
        <strain evidence="9 10">DSM 23694</strain>
    </source>
</reference>
<feature type="transmembrane region" description="Helical" evidence="7">
    <location>
        <begin position="7"/>
        <end position="33"/>
    </location>
</feature>
<keyword evidence="4 7" id="KW-0812">Transmembrane</keyword>